<evidence type="ECO:0000313" key="2">
    <source>
        <dbReference type="EMBL" id="KAK3323414.1"/>
    </source>
</evidence>
<evidence type="ECO:0000313" key="3">
    <source>
        <dbReference type="Proteomes" id="UP001286456"/>
    </source>
</evidence>
<keyword evidence="1" id="KW-1133">Transmembrane helix</keyword>
<dbReference type="Proteomes" id="UP001286456">
    <property type="component" value="Unassembled WGS sequence"/>
</dbReference>
<protein>
    <submittedName>
        <fullName evidence="2">Uncharacterized protein</fullName>
    </submittedName>
</protein>
<name>A0AAE0IE97_9PEZI</name>
<feature type="transmembrane region" description="Helical" evidence="1">
    <location>
        <begin position="20"/>
        <end position="38"/>
    </location>
</feature>
<reference evidence="2" key="2">
    <citation type="submission" date="2023-06" db="EMBL/GenBank/DDBJ databases">
        <authorList>
            <consortium name="Lawrence Berkeley National Laboratory"/>
            <person name="Haridas S."/>
            <person name="Hensen N."/>
            <person name="Bonometti L."/>
            <person name="Westerberg I."/>
            <person name="Brannstrom I.O."/>
            <person name="Guillou S."/>
            <person name="Cros-Aarteil S."/>
            <person name="Calhoun S."/>
            <person name="Kuo A."/>
            <person name="Mondo S."/>
            <person name="Pangilinan J."/>
            <person name="Riley R."/>
            <person name="Labutti K."/>
            <person name="Andreopoulos B."/>
            <person name="Lipzen A."/>
            <person name="Chen C."/>
            <person name="Yanf M."/>
            <person name="Daum C."/>
            <person name="Ng V."/>
            <person name="Clum A."/>
            <person name="Steindorff A."/>
            <person name="Ohm R."/>
            <person name="Martin F."/>
            <person name="Silar P."/>
            <person name="Natvig D."/>
            <person name="Lalanne C."/>
            <person name="Gautier V."/>
            <person name="Ament-Velasquez S.L."/>
            <person name="Kruys A."/>
            <person name="Hutchinson M.I."/>
            <person name="Powell A.J."/>
            <person name="Barry K."/>
            <person name="Miller A.N."/>
            <person name="Grigoriev I.V."/>
            <person name="Debuchy R."/>
            <person name="Gladieux P."/>
            <person name="Thoren M.H."/>
            <person name="Johannesson H."/>
        </authorList>
    </citation>
    <scope>NUCLEOTIDE SEQUENCE</scope>
    <source>
        <strain evidence="2">SMH4131-1</strain>
    </source>
</reference>
<keyword evidence="1" id="KW-0812">Transmembrane</keyword>
<keyword evidence="1" id="KW-0472">Membrane</keyword>
<gene>
    <name evidence="2" type="ORF">B0T19DRAFT_442919</name>
</gene>
<dbReference type="AlphaFoldDB" id="A0AAE0IE97"/>
<dbReference type="EMBL" id="JAUEPO010000004">
    <property type="protein sequence ID" value="KAK3323414.1"/>
    <property type="molecule type" value="Genomic_DNA"/>
</dbReference>
<proteinExistence type="predicted"/>
<reference evidence="2" key="1">
    <citation type="journal article" date="2023" name="Mol. Phylogenet. Evol.">
        <title>Genome-scale phylogeny and comparative genomics of the fungal order Sordariales.</title>
        <authorList>
            <person name="Hensen N."/>
            <person name="Bonometti L."/>
            <person name="Westerberg I."/>
            <person name="Brannstrom I.O."/>
            <person name="Guillou S."/>
            <person name="Cros-Aarteil S."/>
            <person name="Calhoun S."/>
            <person name="Haridas S."/>
            <person name="Kuo A."/>
            <person name="Mondo S."/>
            <person name="Pangilinan J."/>
            <person name="Riley R."/>
            <person name="LaButti K."/>
            <person name="Andreopoulos B."/>
            <person name="Lipzen A."/>
            <person name="Chen C."/>
            <person name="Yan M."/>
            <person name="Daum C."/>
            <person name="Ng V."/>
            <person name="Clum A."/>
            <person name="Steindorff A."/>
            <person name="Ohm R.A."/>
            <person name="Martin F."/>
            <person name="Silar P."/>
            <person name="Natvig D.O."/>
            <person name="Lalanne C."/>
            <person name="Gautier V."/>
            <person name="Ament-Velasquez S.L."/>
            <person name="Kruys A."/>
            <person name="Hutchinson M.I."/>
            <person name="Powell A.J."/>
            <person name="Barry K."/>
            <person name="Miller A.N."/>
            <person name="Grigoriev I.V."/>
            <person name="Debuchy R."/>
            <person name="Gladieux P."/>
            <person name="Hiltunen Thoren M."/>
            <person name="Johannesson H."/>
        </authorList>
    </citation>
    <scope>NUCLEOTIDE SEQUENCE</scope>
    <source>
        <strain evidence="2">SMH4131-1</strain>
    </source>
</reference>
<organism evidence="2 3">
    <name type="scientific">Cercophora scortea</name>
    <dbReference type="NCBI Taxonomy" id="314031"/>
    <lineage>
        <taxon>Eukaryota</taxon>
        <taxon>Fungi</taxon>
        <taxon>Dikarya</taxon>
        <taxon>Ascomycota</taxon>
        <taxon>Pezizomycotina</taxon>
        <taxon>Sordariomycetes</taxon>
        <taxon>Sordariomycetidae</taxon>
        <taxon>Sordariales</taxon>
        <taxon>Lasiosphaeriaceae</taxon>
        <taxon>Cercophora</taxon>
    </lineage>
</organism>
<sequence>MLSQPRTSSLPLFLRRRPGLAFVGLAIAGTGLGFKYVATTIRNNELAQKNDISGHQNLYVTVDRSGGGI</sequence>
<accession>A0AAE0IE97</accession>
<evidence type="ECO:0000256" key="1">
    <source>
        <dbReference type="SAM" id="Phobius"/>
    </source>
</evidence>
<keyword evidence="3" id="KW-1185">Reference proteome</keyword>
<comment type="caution">
    <text evidence="2">The sequence shown here is derived from an EMBL/GenBank/DDBJ whole genome shotgun (WGS) entry which is preliminary data.</text>
</comment>